<reference evidence="1" key="1">
    <citation type="submission" date="2020-04" db="EMBL/GenBank/DDBJ databases">
        <authorList>
            <person name="Chiriac C."/>
            <person name="Salcher M."/>
            <person name="Ghai R."/>
            <person name="Kavagutti S V."/>
        </authorList>
    </citation>
    <scope>NUCLEOTIDE SEQUENCE</scope>
</reference>
<protein>
    <submittedName>
        <fullName evidence="1">Uncharacterized protein</fullName>
    </submittedName>
</protein>
<dbReference type="EMBL" id="LR796703">
    <property type="protein sequence ID" value="CAB4160519.1"/>
    <property type="molecule type" value="Genomic_DNA"/>
</dbReference>
<proteinExistence type="predicted"/>
<evidence type="ECO:0000313" key="1">
    <source>
        <dbReference type="EMBL" id="CAB4160519.1"/>
    </source>
</evidence>
<sequence>MSWQIALSVASTAMSASQSMSQAKSQAAMYRLQAMQTQADSARKALAYEQRANETLRKLNSNNAATVARGYAGGIQGLEGSSKLITTVNTREAGRDFQTDLSNASNALLSGNAQSEIYGNAADIATRGGLLDAATKLATGGYELSKVYKTKETPKA</sequence>
<organism evidence="1">
    <name type="scientific">uncultured Caudovirales phage</name>
    <dbReference type="NCBI Taxonomy" id="2100421"/>
    <lineage>
        <taxon>Viruses</taxon>
        <taxon>Duplodnaviria</taxon>
        <taxon>Heunggongvirae</taxon>
        <taxon>Uroviricota</taxon>
        <taxon>Caudoviricetes</taxon>
        <taxon>Peduoviridae</taxon>
        <taxon>Maltschvirus</taxon>
        <taxon>Maltschvirus maltsch</taxon>
    </lineage>
</organism>
<accession>A0A6J5NM68</accession>
<gene>
    <name evidence="1" type="ORF">UFOVP765_16</name>
</gene>
<name>A0A6J5NM68_9CAUD</name>